<reference evidence="7" key="1">
    <citation type="submission" date="2017-08" db="EMBL/GenBank/DDBJ databases">
        <title>A dynamic microbial community with high functional redundancy inhabits the cold, oxic subseafloor aquifer.</title>
        <authorList>
            <person name="Tully B.J."/>
            <person name="Wheat C.G."/>
            <person name="Glazer B.T."/>
            <person name="Huber J.A."/>
        </authorList>
    </citation>
    <scope>NUCLEOTIDE SEQUENCE [LARGE SCALE GENOMIC DNA]</scope>
</reference>
<dbReference type="CDD" id="cd00293">
    <property type="entry name" value="USP-like"/>
    <property type="match status" value="1"/>
</dbReference>
<evidence type="ECO:0000256" key="4">
    <source>
        <dbReference type="ARBA" id="ARBA00037131"/>
    </source>
</evidence>
<dbReference type="GO" id="GO:0005737">
    <property type="term" value="C:cytoplasm"/>
    <property type="evidence" value="ECO:0007669"/>
    <property type="project" value="UniProtKB-SubCell"/>
</dbReference>
<dbReference type="Pfam" id="PF00582">
    <property type="entry name" value="Usp"/>
    <property type="match status" value="2"/>
</dbReference>
<feature type="domain" description="UspA" evidence="5">
    <location>
        <begin position="204"/>
        <end position="271"/>
    </location>
</feature>
<comment type="similarity">
    <text evidence="2">Belongs to the universal stress protein A family.</text>
</comment>
<evidence type="ECO:0000256" key="2">
    <source>
        <dbReference type="ARBA" id="ARBA00008791"/>
    </source>
</evidence>
<evidence type="ECO:0000313" key="7">
    <source>
        <dbReference type="Proteomes" id="UP000218327"/>
    </source>
</evidence>
<organism evidence="6 7">
    <name type="scientific">SAR86 cluster bacterium</name>
    <dbReference type="NCBI Taxonomy" id="2030880"/>
    <lineage>
        <taxon>Bacteria</taxon>
        <taxon>Pseudomonadati</taxon>
        <taxon>Pseudomonadota</taxon>
        <taxon>Gammaproteobacteria</taxon>
        <taxon>SAR86 cluster</taxon>
    </lineage>
</organism>
<comment type="caution">
    <text evidence="6">The sequence shown here is derived from an EMBL/GenBank/DDBJ whole genome shotgun (WGS) entry which is preliminary data.</text>
</comment>
<dbReference type="PANTHER" id="PTHR47892">
    <property type="entry name" value="UNIVERSAL STRESS PROTEIN E"/>
    <property type="match status" value="1"/>
</dbReference>
<evidence type="ECO:0000313" key="6">
    <source>
        <dbReference type="EMBL" id="PCJ23315.1"/>
    </source>
</evidence>
<protein>
    <recommendedName>
        <fullName evidence="5">UspA domain-containing protein</fullName>
    </recommendedName>
</protein>
<evidence type="ECO:0000256" key="1">
    <source>
        <dbReference type="ARBA" id="ARBA00004496"/>
    </source>
</evidence>
<dbReference type="SUPFAM" id="SSF52402">
    <property type="entry name" value="Adenine nucleotide alpha hydrolases-like"/>
    <property type="match status" value="2"/>
</dbReference>
<dbReference type="Gene3D" id="3.40.50.12370">
    <property type="match status" value="1"/>
</dbReference>
<dbReference type="InterPro" id="IPR006016">
    <property type="entry name" value="UspA"/>
</dbReference>
<feature type="domain" description="UspA" evidence="5">
    <location>
        <begin position="5"/>
        <end position="140"/>
    </location>
</feature>
<accession>A0A2A5AVN7</accession>
<comment type="function">
    <text evidence="4">Required for resistance to DNA-damaging agents.</text>
</comment>
<comment type="subcellular location">
    <subcellularLocation>
        <location evidence="1">Cytoplasm</location>
    </subcellularLocation>
</comment>
<sequence>MFTLNTIFVVIDPTTDVQAALVSATRIASQNKEISVHVYEAVYSSGTNTDADALQRVELARHHAWVKSLTEPLEAAGNAVNIEIEWTADWRDAIAPAAKRAGADLIVKAASARSGAGRRMLKTSDWTLLRNSHCPVYLIKKDELQSGIKVLVALDIARDDELHTQLNDRVLEFGHALVDNIPENSLHAVNAYSTADNFVSPPDLAEKAGIERTDAYTVDGAPEKVIPEIAEQIGADIVILGTAARAGIQGIVIGNTAEKILDALNTNILTVNAE</sequence>
<proteinExistence type="inferred from homology"/>
<dbReference type="AlphaFoldDB" id="A0A2A5AVN7"/>
<keyword evidence="3" id="KW-0963">Cytoplasm</keyword>
<dbReference type="Proteomes" id="UP000218327">
    <property type="component" value="Unassembled WGS sequence"/>
</dbReference>
<dbReference type="EMBL" id="NVVJ01000041">
    <property type="protein sequence ID" value="PCJ23315.1"/>
    <property type="molecule type" value="Genomic_DNA"/>
</dbReference>
<evidence type="ECO:0000256" key="3">
    <source>
        <dbReference type="ARBA" id="ARBA00022490"/>
    </source>
</evidence>
<name>A0A2A5AVN7_9GAMM</name>
<gene>
    <name evidence="6" type="ORF">COA96_12150</name>
</gene>
<dbReference type="PANTHER" id="PTHR47892:SF1">
    <property type="entry name" value="UNIVERSAL STRESS PROTEIN E"/>
    <property type="match status" value="1"/>
</dbReference>
<evidence type="ECO:0000259" key="5">
    <source>
        <dbReference type="Pfam" id="PF00582"/>
    </source>
</evidence>